<organism evidence="1 2">
    <name type="scientific">Clitoria ternatea</name>
    <name type="common">Butterfly pea</name>
    <dbReference type="NCBI Taxonomy" id="43366"/>
    <lineage>
        <taxon>Eukaryota</taxon>
        <taxon>Viridiplantae</taxon>
        <taxon>Streptophyta</taxon>
        <taxon>Embryophyta</taxon>
        <taxon>Tracheophyta</taxon>
        <taxon>Spermatophyta</taxon>
        <taxon>Magnoliopsida</taxon>
        <taxon>eudicotyledons</taxon>
        <taxon>Gunneridae</taxon>
        <taxon>Pentapetalae</taxon>
        <taxon>rosids</taxon>
        <taxon>fabids</taxon>
        <taxon>Fabales</taxon>
        <taxon>Fabaceae</taxon>
        <taxon>Papilionoideae</taxon>
        <taxon>50 kb inversion clade</taxon>
        <taxon>NPAAA clade</taxon>
        <taxon>indigoferoid/millettioid clade</taxon>
        <taxon>Phaseoleae</taxon>
        <taxon>Clitoria</taxon>
    </lineage>
</organism>
<gene>
    <name evidence="1" type="ORF">RJT34_31494</name>
</gene>
<keyword evidence="2" id="KW-1185">Reference proteome</keyword>
<accession>A0AAN9EYM4</accession>
<evidence type="ECO:0000313" key="1">
    <source>
        <dbReference type="EMBL" id="KAK7263895.1"/>
    </source>
</evidence>
<proteinExistence type="predicted"/>
<evidence type="ECO:0000313" key="2">
    <source>
        <dbReference type="Proteomes" id="UP001359559"/>
    </source>
</evidence>
<reference evidence="1 2" key="1">
    <citation type="submission" date="2024-01" db="EMBL/GenBank/DDBJ databases">
        <title>The genomes of 5 underutilized Papilionoideae crops provide insights into root nodulation and disease resistance.</title>
        <authorList>
            <person name="Yuan L."/>
        </authorList>
    </citation>
    <scope>NUCLEOTIDE SEQUENCE [LARGE SCALE GENOMIC DNA]</scope>
    <source>
        <strain evidence="1">LY-2023</strain>
        <tissue evidence="1">Leaf</tissue>
    </source>
</reference>
<name>A0AAN9EYM4_CLITE</name>
<protein>
    <submittedName>
        <fullName evidence="1">Uncharacterized protein</fullName>
    </submittedName>
</protein>
<comment type="caution">
    <text evidence="1">The sequence shown here is derived from an EMBL/GenBank/DDBJ whole genome shotgun (WGS) entry which is preliminary data.</text>
</comment>
<dbReference type="Proteomes" id="UP001359559">
    <property type="component" value="Unassembled WGS sequence"/>
</dbReference>
<dbReference type="EMBL" id="JAYKXN010000008">
    <property type="protein sequence ID" value="KAK7263895.1"/>
    <property type="molecule type" value="Genomic_DNA"/>
</dbReference>
<sequence>MRNAHPQYRIKVQHLLLNCVDCDKSRTLSFSHFLNTSTTTRRKFFSGPFSDHRSGGSFHFPFHARALFSLSVVLLSSLLASSSCSETRVPETHPSRHFCHCSMSFGQISSELFRFRCSAFW</sequence>
<dbReference type="AlphaFoldDB" id="A0AAN9EYM4"/>